<dbReference type="InterPro" id="IPR002716">
    <property type="entry name" value="PIN_dom"/>
</dbReference>
<proteinExistence type="predicted"/>
<dbReference type="Pfam" id="PF01850">
    <property type="entry name" value="PIN"/>
    <property type="match status" value="1"/>
</dbReference>
<organism evidence="2 3">
    <name type="scientific">Neorhizobium phenanthreniclasticum</name>
    <dbReference type="NCBI Taxonomy" id="3157917"/>
    <lineage>
        <taxon>Bacteria</taxon>
        <taxon>Pseudomonadati</taxon>
        <taxon>Pseudomonadota</taxon>
        <taxon>Alphaproteobacteria</taxon>
        <taxon>Hyphomicrobiales</taxon>
        <taxon>Rhizobiaceae</taxon>
        <taxon>Rhizobium/Agrobacterium group</taxon>
        <taxon>Neorhizobium</taxon>
    </lineage>
</organism>
<accession>A0ABV0LXQ0</accession>
<reference evidence="2 3" key="1">
    <citation type="submission" date="2024-05" db="EMBL/GenBank/DDBJ databases">
        <title>Neorhizobium sp. Rsf11, a plant growth promoting and heavy metal resistant PAH-degrader.</title>
        <authorList>
            <person name="Golubev S.N."/>
            <person name="Muratova A.Y."/>
            <person name="Markelova M.I."/>
        </authorList>
    </citation>
    <scope>NUCLEOTIDE SEQUENCE [LARGE SCALE GENOMIC DNA]</scope>
    <source>
        <strain evidence="2 3">Rsf11</strain>
    </source>
</reference>
<evidence type="ECO:0000259" key="1">
    <source>
        <dbReference type="Pfam" id="PF01850"/>
    </source>
</evidence>
<sequence length="135" mass="15438">MSGRIGIDTNVLLRIAIPDDARQMDAVSRLLDRLDADDILFINVSVILEASWVLNRKYRYPRDRILDFIQAILERREFEVADYEAVGNAIHICRMSNVDFADALLSEMNRIDDCSKTFTFDKKAAARVPGMELLT</sequence>
<feature type="domain" description="PIN" evidence="1">
    <location>
        <begin position="7"/>
        <end position="125"/>
    </location>
</feature>
<comment type="caution">
    <text evidence="2">The sequence shown here is derived from an EMBL/GenBank/DDBJ whole genome shotgun (WGS) entry which is preliminary data.</text>
</comment>
<evidence type="ECO:0000313" key="3">
    <source>
        <dbReference type="Proteomes" id="UP001496627"/>
    </source>
</evidence>
<dbReference type="RefSeq" id="WP_227703728.1">
    <property type="nucleotide sequence ID" value="NZ_JBEAAL010000002.1"/>
</dbReference>
<dbReference type="CDD" id="cd18683">
    <property type="entry name" value="PIN_VapC-like"/>
    <property type="match status" value="1"/>
</dbReference>
<dbReference type="SUPFAM" id="SSF88723">
    <property type="entry name" value="PIN domain-like"/>
    <property type="match status" value="1"/>
</dbReference>
<dbReference type="Proteomes" id="UP001496627">
    <property type="component" value="Unassembled WGS sequence"/>
</dbReference>
<dbReference type="PANTHER" id="PTHR39664:SF2">
    <property type="entry name" value="NUCLEIC ACID-BINDING PROTEIN, CONTAINING PIN DOMAIN-RELATED"/>
    <property type="match status" value="1"/>
</dbReference>
<name>A0ABV0LXQ0_9HYPH</name>
<dbReference type="Gene3D" id="3.40.50.1010">
    <property type="entry name" value="5'-nuclease"/>
    <property type="match status" value="1"/>
</dbReference>
<dbReference type="EMBL" id="JBEAAL010000002">
    <property type="protein sequence ID" value="MEQ1404380.1"/>
    <property type="molecule type" value="Genomic_DNA"/>
</dbReference>
<protein>
    <submittedName>
        <fullName evidence="2">Type II toxin-antitoxin system VapC family toxin</fullName>
    </submittedName>
</protein>
<keyword evidence="3" id="KW-1185">Reference proteome</keyword>
<dbReference type="PANTHER" id="PTHR39664">
    <property type="match status" value="1"/>
</dbReference>
<dbReference type="InterPro" id="IPR029060">
    <property type="entry name" value="PIN-like_dom_sf"/>
</dbReference>
<gene>
    <name evidence="2" type="ORF">ABK249_05500</name>
</gene>
<evidence type="ECO:0000313" key="2">
    <source>
        <dbReference type="EMBL" id="MEQ1404380.1"/>
    </source>
</evidence>